<sequence>MTAIHLTNRIPSGSTVISNDFIDHDMTDANGEFVKIYLYLLRWSQDTSADISSEKMADIFCLTENDVLRALLFWEKKGLLALSWDQGTLCQIELKAPDASAAPPRENHPVPRDTAGNSPIVKPTYPMSEINDFMDHQNGDQLIFIIQQYMGRPLSQPEMNTIVFFYKDLGFSTDLIEYLFEYCISGGHRKFSYIETVAISWKEDHIDTVEQAKERSMIYNQLNQSVIKAFGISGRFLADEELKYIRRWNREYGFTQDIITEACRRTIQNTHAASFKYADSILTRWHDQKVSSMQDIKVLDTIHEKSRKKGGASSSAGQPKKPAPAPNRFTHFKQRTYDYDDIEKKLAEKLHASVRPKD</sequence>
<comment type="caution">
    <text evidence="4">The sequence shown here is derived from an EMBL/GenBank/DDBJ whole genome shotgun (WGS) entry which is preliminary data.</text>
</comment>
<dbReference type="Proteomes" id="UP000824164">
    <property type="component" value="Unassembled WGS sequence"/>
</dbReference>
<reference evidence="4" key="1">
    <citation type="submission" date="2020-10" db="EMBL/GenBank/DDBJ databases">
        <authorList>
            <person name="Gilroy R."/>
        </authorList>
    </citation>
    <scope>NUCLEOTIDE SEQUENCE</scope>
    <source>
        <strain evidence="4">CHK187-14744</strain>
    </source>
</reference>
<dbReference type="InterPro" id="IPR006343">
    <property type="entry name" value="DnaB/C_C"/>
</dbReference>
<evidence type="ECO:0000256" key="1">
    <source>
        <dbReference type="ARBA" id="ARBA00093462"/>
    </source>
</evidence>
<dbReference type="PIRSF" id="PIRSF033722">
    <property type="entry name" value="DnaD_CA_C3587_prd"/>
    <property type="match status" value="1"/>
</dbReference>
<dbReference type="InterPro" id="IPR053162">
    <property type="entry name" value="DnaD"/>
</dbReference>
<dbReference type="AlphaFoldDB" id="A0A9D1HGE7"/>
<accession>A0A9D1HGE7</accession>
<dbReference type="EMBL" id="DVLT01000038">
    <property type="protein sequence ID" value="HIU02738.1"/>
    <property type="molecule type" value="Genomic_DNA"/>
</dbReference>
<feature type="domain" description="DnaB/C C-terminal" evidence="3">
    <location>
        <begin position="234"/>
        <end position="297"/>
    </location>
</feature>
<feature type="region of interest" description="Disordered" evidence="2">
    <location>
        <begin position="304"/>
        <end position="334"/>
    </location>
</feature>
<reference evidence="4" key="2">
    <citation type="journal article" date="2021" name="PeerJ">
        <title>Extensive microbial diversity within the chicken gut microbiome revealed by metagenomics and culture.</title>
        <authorList>
            <person name="Gilroy R."/>
            <person name="Ravi A."/>
            <person name="Getino M."/>
            <person name="Pursley I."/>
            <person name="Horton D.L."/>
            <person name="Alikhan N.F."/>
            <person name="Baker D."/>
            <person name="Gharbi K."/>
            <person name="Hall N."/>
            <person name="Watson M."/>
            <person name="Adriaenssens E.M."/>
            <person name="Foster-Nyarko E."/>
            <person name="Jarju S."/>
            <person name="Secka A."/>
            <person name="Antonio M."/>
            <person name="Oren A."/>
            <person name="Chaudhuri R.R."/>
            <person name="La Ragione R."/>
            <person name="Hildebrand F."/>
            <person name="Pallen M.J."/>
        </authorList>
    </citation>
    <scope>NUCLEOTIDE SEQUENCE</scope>
    <source>
        <strain evidence="4">CHK187-14744</strain>
    </source>
</reference>
<evidence type="ECO:0000259" key="3">
    <source>
        <dbReference type="Pfam" id="PF07261"/>
    </source>
</evidence>
<dbReference type="PANTHER" id="PTHR37293:SF5">
    <property type="entry name" value="DNA REPLICATION PROTEIN"/>
    <property type="match status" value="1"/>
</dbReference>
<evidence type="ECO:0000256" key="2">
    <source>
        <dbReference type="SAM" id="MobiDB-lite"/>
    </source>
</evidence>
<evidence type="ECO:0000313" key="4">
    <source>
        <dbReference type="EMBL" id="HIU02738.1"/>
    </source>
</evidence>
<gene>
    <name evidence="4" type="ORF">IAB63_05745</name>
</gene>
<organism evidence="4 5">
    <name type="scientific">Candidatus Onthocola gallistercoris</name>
    <dbReference type="NCBI Taxonomy" id="2840876"/>
    <lineage>
        <taxon>Bacteria</taxon>
        <taxon>Bacillati</taxon>
        <taxon>Bacillota</taxon>
        <taxon>Bacilli</taxon>
        <taxon>Candidatus Onthocola</taxon>
    </lineage>
</organism>
<dbReference type="Pfam" id="PF07261">
    <property type="entry name" value="DnaB_2"/>
    <property type="match status" value="2"/>
</dbReference>
<proteinExistence type="inferred from homology"/>
<feature type="region of interest" description="Disordered" evidence="2">
    <location>
        <begin position="99"/>
        <end position="118"/>
    </location>
</feature>
<evidence type="ECO:0000313" key="5">
    <source>
        <dbReference type="Proteomes" id="UP000824164"/>
    </source>
</evidence>
<feature type="domain" description="DnaB/C C-terminal" evidence="3">
    <location>
        <begin position="144"/>
        <end position="215"/>
    </location>
</feature>
<dbReference type="PANTHER" id="PTHR37293">
    <property type="entry name" value="PHAGE REPLICATION PROTEIN-RELATED"/>
    <property type="match status" value="1"/>
</dbReference>
<dbReference type="NCBIfam" id="TIGR01446">
    <property type="entry name" value="DnaD_dom"/>
    <property type="match status" value="2"/>
</dbReference>
<comment type="similarity">
    <text evidence="1">Belongs to the DnaB/DnaD family.</text>
</comment>
<protein>
    <submittedName>
        <fullName evidence="4">DnaD domain protein</fullName>
    </submittedName>
</protein>
<dbReference type="SUPFAM" id="SSF158499">
    <property type="entry name" value="DnaD domain-like"/>
    <property type="match status" value="2"/>
</dbReference>
<name>A0A9D1HGE7_9FIRM</name>
<dbReference type="InterPro" id="IPR017019">
    <property type="entry name" value="DNA_replication_prd_bac"/>
</dbReference>
<dbReference type="Gene3D" id="1.10.10.630">
    <property type="entry name" value="DnaD domain-like"/>
    <property type="match status" value="2"/>
</dbReference>
<dbReference type="InterPro" id="IPR034829">
    <property type="entry name" value="DnaD-like_sf"/>
</dbReference>